<feature type="region of interest" description="Disordered" evidence="1">
    <location>
        <begin position="520"/>
        <end position="542"/>
    </location>
</feature>
<gene>
    <name evidence="2" type="ORF">FA15DRAFT_620109</name>
</gene>
<feature type="compositionally biased region" description="Basic residues" evidence="1">
    <location>
        <begin position="631"/>
        <end position="644"/>
    </location>
</feature>
<organism evidence="2 3">
    <name type="scientific">Coprinopsis marcescibilis</name>
    <name type="common">Agaric fungus</name>
    <name type="synonym">Psathyrella marcescibilis</name>
    <dbReference type="NCBI Taxonomy" id="230819"/>
    <lineage>
        <taxon>Eukaryota</taxon>
        <taxon>Fungi</taxon>
        <taxon>Dikarya</taxon>
        <taxon>Basidiomycota</taxon>
        <taxon>Agaricomycotina</taxon>
        <taxon>Agaricomycetes</taxon>
        <taxon>Agaricomycetidae</taxon>
        <taxon>Agaricales</taxon>
        <taxon>Agaricineae</taxon>
        <taxon>Psathyrellaceae</taxon>
        <taxon>Coprinopsis</taxon>
    </lineage>
</organism>
<proteinExistence type="predicted"/>
<feature type="compositionally biased region" description="Polar residues" evidence="1">
    <location>
        <begin position="457"/>
        <end position="471"/>
    </location>
</feature>
<dbReference type="EMBL" id="ML210209">
    <property type="protein sequence ID" value="TFK23947.1"/>
    <property type="molecule type" value="Genomic_DNA"/>
</dbReference>
<sequence>MPPKAKPSAARAASSALIKTGPKEVQVHASRHGKRGERGEKPTTTRALVLRNGKQGAMGTGEIISTTKMTGREKLDLLAEDLTKKMQQAVLTPFRLDKLLSIAESQFGLYRDDIVNLKDPELFRDLIDSDLVARTRPGTEPRRNATNLAKIIGTRVHNSYMLTSAWKLVRDALTGLQRDGLSDKNVKTKLKADEGIRTRYLVLFDMVNNLVDMSHHKLSVLATTAPHYAPFFKPKPAEFSAPGETEMVFEWGNKNLRSVTESFLDSIVIELCFPQAPFPRSVLYILLRDCVDESPHEAKRFSQSMWNAMGDLSVCVELQTILEGPLLGPEGEAWRKEPRAMPEEFEKWVDAQFFSQKASNEVTNWKDFCFPLVATRKKDVMNNIWKTMNANYQAISGCDIDTLWQLNGALEITPQWSAYYVQKLPELSDEEDEDGLPALKPVKKKKKPLAIMGADGNDSTTSMPDLQSVSNSSDDQDYSEESSDDEDDSEYESDESGYNTEEEDEIRDLLREAMDAGHEVDWFDSNAPTPAIDPLRSDERKGNPFLQVLGSLRGRLFNSNPKIKVPTARTEPRPGARNAFRFTSSGAPKAVPKTAPPKPTPASAQTATQPEGPKKTTMEEVEDEDAAPQPGKKKKKKKPKKKKPAGSADGQDLEVPDSPTASARVPRSPTSPTSAAFGPSASTLNIPIETTQAQSIHSYLKQQDIDGQKAKVKSRPDHASIFSQDSKKSSGAGLFSKLTKPFKKDEGKNPKYTWFSRLSKKTTETMHTILRTSEDADKQTAPMKWETFLKLMREMGFEYDPGTAGSSVRFTPPDSRDKPISIHKPHPDKHITPINLRRIGKRLKRYYGWNEEDFMTAAAAA</sequence>
<evidence type="ECO:0000313" key="2">
    <source>
        <dbReference type="EMBL" id="TFK23947.1"/>
    </source>
</evidence>
<feature type="compositionally biased region" description="Polar residues" evidence="1">
    <location>
        <begin position="668"/>
        <end position="689"/>
    </location>
</feature>
<feature type="region of interest" description="Disordered" evidence="1">
    <location>
        <begin position="707"/>
        <end position="742"/>
    </location>
</feature>
<dbReference type="Proteomes" id="UP000307440">
    <property type="component" value="Unassembled WGS sequence"/>
</dbReference>
<dbReference type="GO" id="GO:0003729">
    <property type="term" value="F:mRNA binding"/>
    <property type="evidence" value="ECO:0007669"/>
    <property type="project" value="InterPro"/>
</dbReference>
<evidence type="ECO:0000313" key="3">
    <source>
        <dbReference type="Proteomes" id="UP000307440"/>
    </source>
</evidence>
<dbReference type="InterPro" id="IPR012933">
    <property type="entry name" value="HicA_mRNA_interferase"/>
</dbReference>
<feature type="compositionally biased region" description="Low complexity" evidence="1">
    <location>
        <begin position="601"/>
        <end position="610"/>
    </location>
</feature>
<feature type="compositionally biased region" description="Acidic residues" evidence="1">
    <location>
        <begin position="474"/>
        <end position="504"/>
    </location>
</feature>
<dbReference type="STRING" id="230819.A0A5C3KUG6"/>
<name>A0A5C3KUG6_COPMA</name>
<feature type="region of interest" description="Disordered" evidence="1">
    <location>
        <begin position="447"/>
        <end position="504"/>
    </location>
</feature>
<dbReference type="OrthoDB" id="2922289at2759"/>
<reference evidence="2 3" key="1">
    <citation type="journal article" date="2019" name="Nat. Ecol. Evol.">
        <title>Megaphylogeny resolves global patterns of mushroom evolution.</title>
        <authorList>
            <person name="Varga T."/>
            <person name="Krizsan K."/>
            <person name="Foldi C."/>
            <person name="Dima B."/>
            <person name="Sanchez-Garcia M."/>
            <person name="Sanchez-Ramirez S."/>
            <person name="Szollosi G.J."/>
            <person name="Szarkandi J.G."/>
            <person name="Papp V."/>
            <person name="Albert L."/>
            <person name="Andreopoulos W."/>
            <person name="Angelini C."/>
            <person name="Antonin V."/>
            <person name="Barry K.W."/>
            <person name="Bougher N.L."/>
            <person name="Buchanan P."/>
            <person name="Buyck B."/>
            <person name="Bense V."/>
            <person name="Catcheside P."/>
            <person name="Chovatia M."/>
            <person name="Cooper J."/>
            <person name="Damon W."/>
            <person name="Desjardin D."/>
            <person name="Finy P."/>
            <person name="Geml J."/>
            <person name="Haridas S."/>
            <person name="Hughes K."/>
            <person name="Justo A."/>
            <person name="Karasinski D."/>
            <person name="Kautmanova I."/>
            <person name="Kiss B."/>
            <person name="Kocsube S."/>
            <person name="Kotiranta H."/>
            <person name="LaButti K.M."/>
            <person name="Lechner B.E."/>
            <person name="Liimatainen K."/>
            <person name="Lipzen A."/>
            <person name="Lukacs Z."/>
            <person name="Mihaltcheva S."/>
            <person name="Morgado L.N."/>
            <person name="Niskanen T."/>
            <person name="Noordeloos M.E."/>
            <person name="Ohm R.A."/>
            <person name="Ortiz-Santana B."/>
            <person name="Ovrebo C."/>
            <person name="Racz N."/>
            <person name="Riley R."/>
            <person name="Savchenko A."/>
            <person name="Shiryaev A."/>
            <person name="Soop K."/>
            <person name="Spirin V."/>
            <person name="Szebenyi C."/>
            <person name="Tomsovsky M."/>
            <person name="Tulloss R.E."/>
            <person name="Uehling J."/>
            <person name="Grigoriev I.V."/>
            <person name="Vagvolgyi C."/>
            <person name="Papp T."/>
            <person name="Martin F.M."/>
            <person name="Miettinen O."/>
            <person name="Hibbett D.S."/>
            <person name="Nagy L.G."/>
        </authorList>
    </citation>
    <scope>NUCLEOTIDE SEQUENCE [LARGE SCALE GENOMIC DNA]</scope>
    <source>
        <strain evidence="2 3">CBS 121175</strain>
    </source>
</reference>
<feature type="region of interest" description="Disordered" evidence="1">
    <location>
        <begin position="803"/>
        <end position="829"/>
    </location>
</feature>
<feature type="compositionally biased region" description="Basic and acidic residues" evidence="1">
    <location>
        <begin position="707"/>
        <end position="718"/>
    </location>
</feature>
<dbReference type="AlphaFoldDB" id="A0A5C3KUG6"/>
<dbReference type="PANTHER" id="PTHR40788">
    <property type="entry name" value="CLR5 DOMAIN-CONTAINING PROTEIN-RELATED"/>
    <property type="match status" value="1"/>
</dbReference>
<dbReference type="Pfam" id="PF07927">
    <property type="entry name" value="HicA_toxin"/>
    <property type="match status" value="1"/>
</dbReference>
<accession>A0A5C3KUG6</accession>
<dbReference type="PANTHER" id="PTHR40788:SF1">
    <property type="entry name" value="IPA PROTEIN"/>
    <property type="match status" value="1"/>
</dbReference>
<feature type="compositionally biased region" description="Low complexity" evidence="1">
    <location>
        <begin position="1"/>
        <end position="16"/>
    </location>
</feature>
<keyword evidence="3" id="KW-1185">Reference proteome</keyword>
<feature type="region of interest" description="Disordered" evidence="1">
    <location>
        <begin position="1"/>
        <end position="44"/>
    </location>
</feature>
<feature type="region of interest" description="Disordered" evidence="1">
    <location>
        <begin position="556"/>
        <end position="689"/>
    </location>
</feature>
<evidence type="ECO:0000256" key="1">
    <source>
        <dbReference type="SAM" id="MobiDB-lite"/>
    </source>
</evidence>
<protein>
    <submittedName>
        <fullName evidence="2">Uncharacterized protein</fullName>
    </submittedName>
</protein>